<evidence type="ECO:0000313" key="2">
    <source>
        <dbReference type="Proteomes" id="UP000640052"/>
    </source>
</evidence>
<organism evidence="1 2">
    <name type="scientific">Acrocarpospora phusangensis</name>
    <dbReference type="NCBI Taxonomy" id="1070424"/>
    <lineage>
        <taxon>Bacteria</taxon>
        <taxon>Bacillati</taxon>
        <taxon>Actinomycetota</taxon>
        <taxon>Actinomycetes</taxon>
        <taxon>Streptosporangiales</taxon>
        <taxon>Streptosporangiaceae</taxon>
        <taxon>Acrocarpospora</taxon>
    </lineage>
</organism>
<comment type="caution">
    <text evidence="1">The sequence shown here is derived from an EMBL/GenBank/DDBJ whole genome shotgun (WGS) entry which is preliminary data.</text>
</comment>
<protein>
    <submittedName>
        <fullName evidence="1">Uncharacterized protein</fullName>
    </submittedName>
</protein>
<evidence type="ECO:0000313" key="1">
    <source>
        <dbReference type="EMBL" id="GIH29408.1"/>
    </source>
</evidence>
<accession>A0A919QII0</accession>
<proteinExistence type="predicted"/>
<keyword evidence="2" id="KW-1185">Reference proteome</keyword>
<dbReference type="Proteomes" id="UP000640052">
    <property type="component" value="Unassembled WGS sequence"/>
</dbReference>
<dbReference type="AlphaFoldDB" id="A0A919QII0"/>
<dbReference type="EMBL" id="BOOA01000124">
    <property type="protein sequence ID" value="GIH29408.1"/>
    <property type="molecule type" value="Genomic_DNA"/>
</dbReference>
<sequence length="649" mass="69673">MTPPYSAQFRGVDPDRLLTMINSMNADADALQAFVRRFQGEFARLGVDTSVLTELDRIGAWTRDQLPVMRRRHELAMATNRLGGVGFVQIPEVTMSLAEAYARGEGLAAMMGPGILSNRDFAAKFKGELVHQHIGRLKDLAGDADASAAFVAALPPQVRNALPNLLLETGSTTAREDLAAFTAVFGAALRATKPPPGMAEYRRELATPALPAVAWQRLALLKGSGAPSDVLARTARVVLDDLAANPARDWRGAGLAESRAYGLPADSVALALETIADDPVAVRSVFAEMGRPEAELTRPERMTLLFTYARRAEDDTADALGRALATGSGVSHERPDAHSADATAFAFDTITTAASFGQDMPHTTQDSMAAIGASYRNEMIAGAVISDGEFRDSGLTMPPDFSAIPGLTPGFYLSPKDTYGFLKTFVGDEENTDAFDKAMGELHHDLLVQAARLDGEAAQGSPPRDPGYFKVTANAIGDLVGSEYAAALKVRGDMDAFDEKMRGLMADAASIALDSVAGSGFVWQSTTFATGKLLDSWKDGDPEETREGLLVSEREQWIRVQRYEIATRLWEGGYPADPPWPATLMKDGKPLPLDALLKDGKKFEVFSAWSDSTDREGEGATFDKKVAEGIRGVISPESATVAKGYEKES</sequence>
<dbReference type="RefSeq" id="WP_204046017.1">
    <property type="nucleotide sequence ID" value="NZ_BOOA01000124.1"/>
</dbReference>
<reference evidence="1" key="1">
    <citation type="submission" date="2021-01" db="EMBL/GenBank/DDBJ databases">
        <title>Whole genome shotgun sequence of Acrocarpospora phusangensis NBRC 108782.</title>
        <authorList>
            <person name="Komaki H."/>
            <person name="Tamura T."/>
        </authorList>
    </citation>
    <scope>NUCLEOTIDE SEQUENCE</scope>
    <source>
        <strain evidence="1">NBRC 108782</strain>
    </source>
</reference>
<name>A0A919QII0_9ACTN</name>
<gene>
    <name evidence="1" type="ORF">Aph01nite_77180</name>
</gene>